<evidence type="ECO:0000259" key="4">
    <source>
        <dbReference type="PROSITE" id="PS50893"/>
    </source>
</evidence>
<keyword evidence="1" id="KW-0813">Transport</keyword>
<dbReference type="CDD" id="cd03214">
    <property type="entry name" value="ABC_Iron-Siderophores_B12_Hemin"/>
    <property type="match status" value="1"/>
</dbReference>
<dbReference type="GO" id="GO:0005524">
    <property type="term" value="F:ATP binding"/>
    <property type="evidence" value="ECO:0007669"/>
    <property type="project" value="UniProtKB-KW"/>
</dbReference>
<dbReference type="PROSITE" id="PS50893">
    <property type="entry name" value="ABC_TRANSPORTER_2"/>
    <property type="match status" value="1"/>
</dbReference>
<dbReference type="InterPro" id="IPR003593">
    <property type="entry name" value="AAA+_ATPase"/>
</dbReference>
<evidence type="ECO:0000256" key="2">
    <source>
        <dbReference type="ARBA" id="ARBA00022741"/>
    </source>
</evidence>
<dbReference type="InterPro" id="IPR017871">
    <property type="entry name" value="ABC_transporter-like_CS"/>
</dbReference>
<dbReference type="Gene3D" id="3.40.50.300">
    <property type="entry name" value="P-loop containing nucleotide triphosphate hydrolases"/>
    <property type="match status" value="1"/>
</dbReference>
<protein>
    <submittedName>
        <fullName evidence="5">ABC transporter ATP-binding protein</fullName>
    </submittedName>
</protein>
<dbReference type="FunFam" id="3.40.50.300:FF:000134">
    <property type="entry name" value="Iron-enterobactin ABC transporter ATP-binding protein"/>
    <property type="match status" value="1"/>
</dbReference>
<dbReference type="SMART" id="SM00382">
    <property type="entry name" value="AAA"/>
    <property type="match status" value="1"/>
</dbReference>
<sequence length="250" mass="27952">MKGIEVENLKFSHNGREILHDINFEIDKGSFLIILGPNGAGKTTLLRCIAGILKYKGSIKVLGNDIKELSRIELAKLLAYVPQRIEPGFLRVFDFVLLGRKPYMGLNPGRKDLKAVEDALRLLGIQRLEDRIMKTLSGGELQKVAIARAIAQETPVILLDEPTNNLDPKSQIEVMEIIKDLVKRGKTVVTVMHDLTLALRFGEEFLFLKDGRSTGLLTREELEEKILSETYGVKIRVARVEGEVIPLVGL</sequence>
<keyword evidence="2" id="KW-0547">Nucleotide-binding</keyword>
<accession>A0A832WII8</accession>
<dbReference type="PANTHER" id="PTHR42734:SF20">
    <property type="entry name" value="ABC-TYPE IRON(III)-SIDEROPHORE TRANSPORT SYSTEM, ATPASE COMPONENT"/>
    <property type="match status" value="1"/>
</dbReference>
<dbReference type="GeneID" id="1443557"/>
<reference evidence="5" key="1">
    <citation type="journal article" date="2020" name="bioRxiv">
        <title>A rank-normalized archaeal taxonomy based on genome phylogeny resolves widespread incomplete and uneven classifications.</title>
        <authorList>
            <person name="Rinke C."/>
            <person name="Chuvochina M."/>
            <person name="Mussig A.J."/>
            <person name="Chaumeil P.-A."/>
            <person name="Waite D.W."/>
            <person name="Whitman W.B."/>
            <person name="Parks D.H."/>
            <person name="Hugenholtz P."/>
        </authorList>
    </citation>
    <scope>NUCLEOTIDE SEQUENCE</scope>
    <source>
        <strain evidence="5">UBA8834</strain>
    </source>
</reference>
<dbReference type="SMR" id="A0A832WII8"/>
<keyword evidence="3 5" id="KW-0067">ATP-binding</keyword>
<dbReference type="RefSeq" id="WP_010885322.1">
    <property type="nucleotide sequence ID" value="NZ_DUJN01000002.1"/>
</dbReference>
<dbReference type="OMA" id="MNCQVTQ"/>
<dbReference type="Pfam" id="PF00005">
    <property type="entry name" value="ABC_tran"/>
    <property type="match status" value="1"/>
</dbReference>
<gene>
    <name evidence="5" type="ORF">HA331_00460</name>
</gene>
<dbReference type="Proteomes" id="UP000617544">
    <property type="component" value="Unassembled WGS sequence"/>
</dbReference>
<dbReference type="InterPro" id="IPR027417">
    <property type="entry name" value="P-loop_NTPase"/>
</dbReference>
<feature type="domain" description="ABC transporter" evidence="4">
    <location>
        <begin position="4"/>
        <end position="235"/>
    </location>
</feature>
<comment type="caution">
    <text evidence="5">The sequence shown here is derived from an EMBL/GenBank/DDBJ whole genome shotgun (WGS) entry which is preliminary data.</text>
</comment>
<dbReference type="GO" id="GO:0016887">
    <property type="term" value="F:ATP hydrolysis activity"/>
    <property type="evidence" value="ECO:0007669"/>
    <property type="project" value="InterPro"/>
</dbReference>
<evidence type="ECO:0000256" key="1">
    <source>
        <dbReference type="ARBA" id="ARBA00022448"/>
    </source>
</evidence>
<evidence type="ECO:0000313" key="5">
    <source>
        <dbReference type="EMBL" id="HII60247.1"/>
    </source>
</evidence>
<dbReference type="InterPro" id="IPR003439">
    <property type="entry name" value="ABC_transporter-like_ATP-bd"/>
</dbReference>
<dbReference type="InterPro" id="IPR050153">
    <property type="entry name" value="Metal_Ion_Import_ABC"/>
</dbReference>
<dbReference type="AlphaFoldDB" id="A0A832WII8"/>
<organism evidence="5 6">
    <name type="scientific">Pyrococcus horikoshii</name>
    <dbReference type="NCBI Taxonomy" id="53953"/>
    <lineage>
        <taxon>Archaea</taxon>
        <taxon>Methanobacteriati</taxon>
        <taxon>Methanobacteriota</taxon>
        <taxon>Thermococci</taxon>
        <taxon>Thermococcales</taxon>
        <taxon>Thermococcaceae</taxon>
        <taxon>Pyrococcus</taxon>
    </lineage>
</organism>
<proteinExistence type="predicted"/>
<evidence type="ECO:0000313" key="6">
    <source>
        <dbReference type="Proteomes" id="UP000617544"/>
    </source>
</evidence>
<dbReference type="PANTHER" id="PTHR42734">
    <property type="entry name" value="METAL TRANSPORT SYSTEM ATP-BINDING PROTEIN TM_0124-RELATED"/>
    <property type="match status" value="1"/>
</dbReference>
<dbReference type="PROSITE" id="PS00211">
    <property type="entry name" value="ABC_TRANSPORTER_1"/>
    <property type="match status" value="1"/>
</dbReference>
<name>A0A832WII8_PYRHR</name>
<dbReference type="EMBL" id="DUJN01000002">
    <property type="protein sequence ID" value="HII60247.1"/>
    <property type="molecule type" value="Genomic_DNA"/>
</dbReference>
<evidence type="ECO:0000256" key="3">
    <source>
        <dbReference type="ARBA" id="ARBA00022840"/>
    </source>
</evidence>
<dbReference type="SUPFAM" id="SSF52540">
    <property type="entry name" value="P-loop containing nucleoside triphosphate hydrolases"/>
    <property type="match status" value="1"/>
</dbReference>